<dbReference type="Proteomes" id="UP000230709">
    <property type="component" value="Chromosome"/>
</dbReference>
<evidence type="ECO:0000256" key="1">
    <source>
        <dbReference type="SAM" id="MobiDB-lite"/>
    </source>
</evidence>
<accession>A0A2D2D2F2</accession>
<organism evidence="2 3">
    <name type="scientific">Methylosinus trichosporium (strain ATCC 35070 / NCIMB 11131 / UNIQEM 75 / OB3b)</name>
    <dbReference type="NCBI Taxonomy" id="595536"/>
    <lineage>
        <taxon>Bacteria</taxon>
        <taxon>Pseudomonadati</taxon>
        <taxon>Pseudomonadota</taxon>
        <taxon>Alphaproteobacteria</taxon>
        <taxon>Hyphomicrobiales</taxon>
        <taxon>Methylocystaceae</taxon>
        <taxon>Methylosinus</taxon>
    </lineage>
</organism>
<gene>
    <name evidence="2" type="ORF">CQW49_15855</name>
</gene>
<feature type="compositionally biased region" description="Low complexity" evidence="1">
    <location>
        <begin position="1"/>
        <end position="15"/>
    </location>
</feature>
<evidence type="ECO:0000313" key="2">
    <source>
        <dbReference type="EMBL" id="ATQ69191.1"/>
    </source>
</evidence>
<keyword evidence="3" id="KW-1185">Reference proteome</keyword>
<sequence>MNMILAAASGSSGRSRTSDRQHGQLSLSVRDREHSAMRCSTRSRSITAFARRCASIASEPAFEARLTEVTRSFATIGGD</sequence>
<name>A0A2D2D2F2_METT3</name>
<dbReference type="AlphaFoldDB" id="A0A2D2D2F2"/>
<protein>
    <submittedName>
        <fullName evidence="2">Uncharacterized protein</fullName>
    </submittedName>
</protein>
<dbReference type="EMBL" id="CP023737">
    <property type="protein sequence ID" value="ATQ69191.1"/>
    <property type="molecule type" value="Genomic_DNA"/>
</dbReference>
<dbReference type="KEGG" id="mtw:CQW49_15855"/>
<proteinExistence type="predicted"/>
<evidence type="ECO:0000313" key="3">
    <source>
        <dbReference type="Proteomes" id="UP000230709"/>
    </source>
</evidence>
<feature type="region of interest" description="Disordered" evidence="1">
    <location>
        <begin position="1"/>
        <end position="31"/>
    </location>
</feature>
<reference evidence="3" key="1">
    <citation type="submission" date="2017-10" db="EMBL/GenBank/DDBJ databases">
        <title>Completed PacBio SMRT sequence of Methylosinus trichosporium OB3b reveals presence of a third large plasmid.</title>
        <authorList>
            <person name="Charles T.C."/>
            <person name="Lynch M.D.J."/>
            <person name="Heil J.R."/>
            <person name="Cheng J."/>
        </authorList>
    </citation>
    <scope>NUCLEOTIDE SEQUENCE [LARGE SCALE GENOMIC DNA]</scope>
    <source>
        <strain evidence="3">OB3b</strain>
    </source>
</reference>